<dbReference type="EMBL" id="LUGH01000853">
    <property type="protein sequence ID" value="OBZ82501.1"/>
    <property type="molecule type" value="Genomic_DNA"/>
</dbReference>
<dbReference type="AlphaFoldDB" id="A0A1C7N0F2"/>
<gene>
    <name evidence="2" type="ORF">A0J61_09453</name>
</gene>
<evidence type="ECO:0000256" key="1">
    <source>
        <dbReference type="SAM" id="SignalP"/>
    </source>
</evidence>
<sequence>MRFNLYTIALVCLTTVYAQYPLHENIAHDIHTLKQDVQLAHPIPHVSLSLKDRVVNYVHHLHQLVAEVRYELAHNNNQRPSTQYSLDDILFSIQYYLPHAPSDPKQQETKARRRQIARILNTSPLLTRPHLTEIRNQMVDWTRTSQQLMNTHYTLPTLDSLDSLLKSAHDFVTAATDADLMVDPIFLSSGYVTLDDAVKLFLTNNRHTFDRLMQQIHQQFNDLVCLSGSLRRPLEHVRQEAMQQTRVWRDQLVTTHLEPRLQHLSWRVRNELQLMTDELRGLSPEASRVVRHHTADALLAEIDTLYDLKSAVSRAGSMIQHVWSQAGHELVLKPTSVDYWVDVMEEVKETVRHLARDLAHQQHVIQQRRKPRLHEGHKGIMRLTH</sequence>
<evidence type="ECO:0000313" key="3">
    <source>
        <dbReference type="Proteomes" id="UP000093000"/>
    </source>
</evidence>
<dbReference type="InParanoid" id="A0A1C7N0F2"/>
<keyword evidence="3" id="KW-1185">Reference proteome</keyword>
<organism evidence="2 3">
    <name type="scientific">Choanephora cucurbitarum</name>
    <dbReference type="NCBI Taxonomy" id="101091"/>
    <lineage>
        <taxon>Eukaryota</taxon>
        <taxon>Fungi</taxon>
        <taxon>Fungi incertae sedis</taxon>
        <taxon>Mucoromycota</taxon>
        <taxon>Mucoromycotina</taxon>
        <taxon>Mucoromycetes</taxon>
        <taxon>Mucorales</taxon>
        <taxon>Mucorineae</taxon>
        <taxon>Choanephoraceae</taxon>
        <taxon>Choanephoroideae</taxon>
        <taxon>Choanephora</taxon>
    </lineage>
</organism>
<dbReference type="OrthoDB" id="2245566at2759"/>
<name>A0A1C7N0F2_9FUNG</name>
<evidence type="ECO:0008006" key="4">
    <source>
        <dbReference type="Google" id="ProtNLM"/>
    </source>
</evidence>
<comment type="caution">
    <text evidence="2">The sequence shown here is derived from an EMBL/GenBank/DDBJ whole genome shotgun (WGS) entry which is preliminary data.</text>
</comment>
<dbReference type="Proteomes" id="UP000093000">
    <property type="component" value="Unassembled WGS sequence"/>
</dbReference>
<evidence type="ECO:0000313" key="2">
    <source>
        <dbReference type="EMBL" id="OBZ82501.1"/>
    </source>
</evidence>
<protein>
    <recommendedName>
        <fullName evidence="4">Karyogamy protein 5</fullName>
    </recommendedName>
</protein>
<keyword evidence="1" id="KW-0732">Signal</keyword>
<feature type="signal peptide" evidence="1">
    <location>
        <begin position="1"/>
        <end position="18"/>
    </location>
</feature>
<accession>A0A1C7N0F2</accession>
<reference evidence="2 3" key="1">
    <citation type="submission" date="2016-03" db="EMBL/GenBank/DDBJ databases">
        <title>Choanephora cucurbitarum.</title>
        <authorList>
            <person name="Min B."/>
            <person name="Park H."/>
            <person name="Park J.-H."/>
            <person name="Shin H.-D."/>
            <person name="Choi I.-G."/>
        </authorList>
    </citation>
    <scope>NUCLEOTIDE SEQUENCE [LARGE SCALE GENOMIC DNA]</scope>
    <source>
        <strain evidence="2 3">KUS-F28377</strain>
    </source>
</reference>
<proteinExistence type="predicted"/>
<feature type="chain" id="PRO_5008889393" description="Karyogamy protein 5" evidence="1">
    <location>
        <begin position="19"/>
        <end position="385"/>
    </location>
</feature>